<gene>
    <name evidence="4" type="ORF">A3C96_00725</name>
</gene>
<keyword evidence="3" id="KW-0812">Transmembrane</keyword>
<protein>
    <submittedName>
        <fullName evidence="4">Uncharacterized protein</fullName>
    </submittedName>
</protein>
<feature type="coiled-coil region" evidence="1">
    <location>
        <begin position="57"/>
        <end position="91"/>
    </location>
</feature>
<accession>A0A1F7U6B3</accession>
<dbReference type="Proteomes" id="UP000177088">
    <property type="component" value="Unassembled WGS sequence"/>
</dbReference>
<evidence type="ECO:0000313" key="5">
    <source>
        <dbReference type="Proteomes" id="UP000177088"/>
    </source>
</evidence>
<evidence type="ECO:0000313" key="4">
    <source>
        <dbReference type="EMBL" id="OGL73247.1"/>
    </source>
</evidence>
<organism evidence="4 5">
    <name type="scientific">Candidatus Uhrbacteria bacterium RIFCSPHIGHO2_02_FULL_60_10</name>
    <dbReference type="NCBI Taxonomy" id="1802392"/>
    <lineage>
        <taxon>Bacteria</taxon>
        <taxon>Candidatus Uhriibacteriota</taxon>
    </lineage>
</organism>
<reference evidence="4 5" key="1">
    <citation type="journal article" date="2016" name="Nat. Commun.">
        <title>Thousands of microbial genomes shed light on interconnected biogeochemical processes in an aquifer system.</title>
        <authorList>
            <person name="Anantharaman K."/>
            <person name="Brown C.T."/>
            <person name="Hug L.A."/>
            <person name="Sharon I."/>
            <person name="Castelle C.J."/>
            <person name="Probst A.J."/>
            <person name="Thomas B.C."/>
            <person name="Singh A."/>
            <person name="Wilkins M.J."/>
            <person name="Karaoz U."/>
            <person name="Brodie E.L."/>
            <person name="Williams K.H."/>
            <person name="Hubbard S.S."/>
            <person name="Banfield J.F."/>
        </authorList>
    </citation>
    <scope>NUCLEOTIDE SEQUENCE [LARGE SCALE GENOMIC DNA]</scope>
</reference>
<dbReference type="EMBL" id="MGEA01000065">
    <property type="protein sequence ID" value="OGL73247.1"/>
    <property type="molecule type" value="Genomic_DNA"/>
</dbReference>
<evidence type="ECO:0000256" key="3">
    <source>
        <dbReference type="SAM" id="Phobius"/>
    </source>
</evidence>
<feature type="region of interest" description="Disordered" evidence="2">
    <location>
        <begin position="1"/>
        <end position="20"/>
    </location>
</feature>
<dbReference type="AlphaFoldDB" id="A0A1F7U6B3"/>
<keyword evidence="3" id="KW-1133">Transmembrane helix</keyword>
<name>A0A1F7U6B3_9BACT</name>
<feature type="transmembrane region" description="Helical" evidence="3">
    <location>
        <begin position="26"/>
        <end position="48"/>
    </location>
</feature>
<evidence type="ECO:0000256" key="2">
    <source>
        <dbReference type="SAM" id="MobiDB-lite"/>
    </source>
</evidence>
<evidence type="ECO:0000256" key="1">
    <source>
        <dbReference type="SAM" id="Coils"/>
    </source>
</evidence>
<keyword evidence="1" id="KW-0175">Coiled coil</keyword>
<proteinExistence type="predicted"/>
<keyword evidence="3" id="KW-0472">Membrane</keyword>
<sequence>MSEEILHQSSPDPDDHPGERGRRKKVFIVAVGVTMTAIVAAWIFLLPYQLKDRGFSLLNSEEERAKAQESLQALQRQLEQLGTGAKEAVKEAAKDATIENVRNAYAKSTPEIEKLKARIAEEAAKNAAVDQP</sequence>
<comment type="caution">
    <text evidence="4">The sequence shown here is derived from an EMBL/GenBank/DDBJ whole genome shotgun (WGS) entry which is preliminary data.</text>
</comment>